<gene>
    <name evidence="1" type="primary">ORF1469</name>
</gene>
<protein>
    <submittedName>
        <fullName evidence="1">Uncharacterized protein</fullName>
    </submittedName>
</protein>
<feature type="non-terminal residue" evidence="1">
    <location>
        <position position="1"/>
    </location>
</feature>
<proteinExistence type="predicted"/>
<feature type="non-terminal residue" evidence="1">
    <location>
        <position position="90"/>
    </location>
</feature>
<dbReference type="EMBL" id="HACG01000618">
    <property type="protein sequence ID" value="CEK47483.1"/>
    <property type="molecule type" value="Transcribed_RNA"/>
</dbReference>
<organism evidence="1">
    <name type="scientific">Arion vulgaris</name>
    <dbReference type="NCBI Taxonomy" id="1028688"/>
    <lineage>
        <taxon>Eukaryota</taxon>
        <taxon>Metazoa</taxon>
        <taxon>Spiralia</taxon>
        <taxon>Lophotrochozoa</taxon>
        <taxon>Mollusca</taxon>
        <taxon>Gastropoda</taxon>
        <taxon>Heterobranchia</taxon>
        <taxon>Euthyneura</taxon>
        <taxon>Panpulmonata</taxon>
        <taxon>Eupulmonata</taxon>
        <taxon>Stylommatophora</taxon>
        <taxon>Helicina</taxon>
        <taxon>Arionoidea</taxon>
        <taxon>Arionidae</taxon>
        <taxon>Arion</taxon>
    </lineage>
</organism>
<accession>A0A0B6XUD1</accession>
<sequence length="90" mass="9927">NRSAHDPLSAFYRSSQSVGESCLDFSHRLAELFTKVTKAQTREGTLPMDANNLRDHFIASLNNQLCSNMLLDRVAGAPGTTFLLCRDVAL</sequence>
<reference evidence="1" key="1">
    <citation type="submission" date="2014-12" db="EMBL/GenBank/DDBJ databases">
        <title>Insight into the proteome of Arion vulgaris.</title>
        <authorList>
            <person name="Aradska J."/>
            <person name="Bulat T."/>
            <person name="Smidak R."/>
            <person name="Sarate P."/>
            <person name="Gangsoo J."/>
            <person name="Sialana F."/>
            <person name="Bilban M."/>
            <person name="Lubec G."/>
        </authorList>
    </citation>
    <scope>NUCLEOTIDE SEQUENCE</scope>
    <source>
        <tissue evidence="1">Skin</tissue>
    </source>
</reference>
<name>A0A0B6XUD1_9EUPU</name>
<dbReference type="AlphaFoldDB" id="A0A0B6XUD1"/>
<evidence type="ECO:0000313" key="1">
    <source>
        <dbReference type="EMBL" id="CEK47483.1"/>
    </source>
</evidence>